<comment type="caution">
    <text evidence="7">The sequence shown here is derived from an EMBL/GenBank/DDBJ whole genome shotgun (WGS) entry which is preliminary data.</text>
</comment>
<feature type="transmembrane region" description="Helical" evidence="5">
    <location>
        <begin position="236"/>
        <end position="255"/>
    </location>
</feature>
<evidence type="ECO:0000313" key="8">
    <source>
        <dbReference type="Proteomes" id="UP001620597"/>
    </source>
</evidence>
<dbReference type="PANTHER" id="PTHR32322">
    <property type="entry name" value="INNER MEMBRANE TRANSPORTER"/>
    <property type="match status" value="1"/>
</dbReference>
<dbReference type="Proteomes" id="UP001620597">
    <property type="component" value="Unassembled WGS sequence"/>
</dbReference>
<evidence type="ECO:0000313" key="7">
    <source>
        <dbReference type="EMBL" id="MFK4754383.1"/>
    </source>
</evidence>
<dbReference type="InterPro" id="IPR000620">
    <property type="entry name" value="EamA_dom"/>
</dbReference>
<feature type="transmembrane region" description="Helical" evidence="5">
    <location>
        <begin position="121"/>
        <end position="141"/>
    </location>
</feature>
<organism evidence="7 8">
    <name type="scientific">Oceanobacter antarcticus</name>
    <dbReference type="NCBI Taxonomy" id="3133425"/>
    <lineage>
        <taxon>Bacteria</taxon>
        <taxon>Pseudomonadati</taxon>
        <taxon>Pseudomonadota</taxon>
        <taxon>Gammaproteobacteria</taxon>
        <taxon>Oceanospirillales</taxon>
        <taxon>Oceanospirillaceae</taxon>
        <taxon>Oceanobacter</taxon>
    </lineage>
</organism>
<feature type="transmembrane region" description="Helical" evidence="5">
    <location>
        <begin position="206"/>
        <end position="224"/>
    </location>
</feature>
<evidence type="ECO:0000256" key="2">
    <source>
        <dbReference type="ARBA" id="ARBA00022692"/>
    </source>
</evidence>
<name>A0ABW8NN14_9GAMM</name>
<evidence type="ECO:0000256" key="4">
    <source>
        <dbReference type="ARBA" id="ARBA00023136"/>
    </source>
</evidence>
<comment type="subcellular location">
    <subcellularLocation>
        <location evidence="1">Membrane</location>
        <topology evidence="1">Multi-pass membrane protein</topology>
    </subcellularLocation>
</comment>
<dbReference type="InterPro" id="IPR037185">
    <property type="entry name" value="EmrE-like"/>
</dbReference>
<protein>
    <submittedName>
        <fullName evidence="7">DMT family transporter</fullName>
    </submittedName>
</protein>
<evidence type="ECO:0000256" key="5">
    <source>
        <dbReference type="SAM" id="Phobius"/>
    </source>
</evidence>
<reference evidence="7 8" key="1">
    <citation type="submission" date="2024-03" db="EMBL/GenBank/DDBJ databases">
        <title>High-quality draft genome sequence of Oceanobacter sp. wDCs-4.</title>
        <authorList>
            <person name="Dong C."/>
        </authorList>
    </citation>
    <scope>NUCLEOTIDE SEQUENCE [LARGE SCALE GENOMIC DNA]</scope>
    <source>
        <strain evidence="8">wDCs-4</strain>
    </source>
</reference>
<dbReference type="Pfam" id="PF00892">
    <property type="entry name" value="EamA"/>
    <property type="match status" value="1"/>
</dbReference>
<dbReference type="SUPFAM" id="SSF103481">
    <property type="entry name" value="Multidrug resistance efflux transporter EmrE"/>
    <property type="match status" value="1"/>
</dbReference>
<feature type="transmembrane region" description="Helical" evidence="5">
    <location>
        <begin position="72"/>
        <end position="89"/>
    </location>
</feature>
<sequence>MMVVQTALVLLAFAANSLLCRWALREYSFDSESFTIIRLVAGAVVLSVLLWYQNIRLGSRNRVCPNSRRFWLLGLGLFVYASAFSMAYVSLDTGVGAFVLFATVQLGLQWVNIWRGARPGAWQLVGMLVSITGLALLLLPGSALSSWWAVLLMVTAALGWTGFVVLGQGSSTPLADVQAAFVAASLLSILLIPFTAEPEWSNWQPLLLAVISGAIASGLGYFGWYRVLPWLGIHRAAQVQLLVPGLAVLMGALVLSERLTTLMLLAMGLIVAGVLIAIRARRSVDT</sequence>
<gene>
    <name evidence="7" type="ORF">WG929_18405</name>
</gene>
<evidence type="ECO:0000256" key="1">
    <source>
        <dbReference type="ARBA" id="ARBA00004141"/>
    </source>
</evidence>
<keyword evidence="4 5" id="KW-0472">Membrane</keyword>
<keyword evidence="3 5" id="KW-1133">Transmembrane helix</keyword>
<keyword evidence="2 5" id="KW-0812">Transmembrane</keyword>
<dbReference type="RefSeq" id="WP_416207254.1">
    <property type="nucleotide sequence ID" value="NZ_JBBKTX010000029.1"/>
</dbReference>
<evidence type="ECO:0000256" key="3">
    <source>
        <dbReference type="ARBA" id="ARBA00022989"/>
    </source>
</evidence>
<feature type="transmembrane region" description="Helical" evidence="5">
    <location>
        <begin position="95"/>
        <end position="114"/>
    </location>
</feature>
<evidence type="ECO:0000259" key="6">
    <source>
        <dbReference type="Pfam" id="PF00892"/>
    </source>
</evidence>
<feature type="domain" description="EamA" evidence="6">
    <location>
        <begin position="147"/>
        <end position="277"/>
    </location>
</feature>
<dbReference type="PANTHER" id="PTHR32322:SF9">
    <property type="entry name" value="AMINO-ACID METABOLITE EFFLUX PUMP-RELATED"/>
    <property type="match status" value="1"/>
</dbReference>
<accession>A0ABW8NN14</accession>
<feature type="transmembrane region" description="Helical" evidence="5">
    <location>
        <begin position="33"/>
        <end position="52"/>
    </location>
</feature>
<proteinExistence type="predicted"/>
<dbReference type="EMBL" id="JBBKTX010000029">
    <property type="protein sequence ID" value="MFK4754383.1"/>
    <property type="molecule type" value="Genomic_DNA"/>
</dbReference>
<feature type="transmembrane region" description="Helical" evidence="5">
    <location>
        <begin position="174"/>
        <end position="194"/>
    </location>
</feature>
<keyword evidence="8" id="KW-1185">Reference proteome</keyword>
<feature type="transmembrane region" description="Helical" evidence="5">
    <location>
        <begin position="261"/>
        <end position="280"/>
    </location>
</feature>
<feature type="transmembrane region" description="Helical" evidence="5">
    <location>
        <begin position="147"/>
        <end position="167"/>
    </location>
</feature>
<dbReference type="InterPro" id="IPR050638">
    <property type="entry name" value="AA-Vitamin_Transporters"/>
</dbReference>